<comment type="caution">
    <text evidence="3">The sequence shown here is derived from an EMBL/GenBank/DDBJ whole genome shotgun (WGS) entry which is preliminary data.</text>
</comment>
<dbReference type="InterPro" id="IPR000700">
    <property type="entry name" value="PAS-assoc_C"/>
</dbReference>
<name>A0A9D7F8D0_9RHOO</name>
<evidence type="ECO:0000259" key="2">
    <source>
        <dbReference type="PROSITE" id="PS50113"/>
    </source>
</evidence>
<protein>
    <submittedName>
        <fullName evidence="3">PAS domain S-box protein</fullName>
    </submittedName>
</protein>
<proteinExistence type="predicted"/>
<dbReference type="SMART" id="SM00091">
    <property type="entry name" value="PAS"/>
    <property type="match status" value="3"/>
</dbReference>
<dbReference type="SUPFAM" id="SSF55785">
    <property type="entry name" value="PYP-like sensor domain (PAS domain)"/>
    <property type="match status" value="3"/>
</dbReference>
<feature type="domain" description="PAS" evidence="1">
    <location>
        <begin position="57"/>
        <end position="128"/>
    </location>
</feature>
<sequence>MSEAEGVDDPPKIDNVHKQLSAIKDAFAGLAKEGVDSVVTRDGAFLVGGAQSAVTQSEARYRHLINRMAAVVVELAPSGEISYLNEAMTQITGFSDAELNGCNWFDLLLPLEKSTPCETLRQQFLESGELSAFRTGLLTRGGGRKIISWNSAHVLDADGQVERLIFFGTDVSAQVLAEDELRKAQVALEQSRDRYVDLYEFAPVGYLTLTGSALVAEANRTAATLLGIERKQLLDHPFDQFVAAADLEIWQRQFAGVMARGGRQAFELTLKSADGRLSSRKAQADCLRVATDVGPTLRMTLTDISGRNAAEDQLRKLSLAVEQSPENITITNLDAIIEYANEALVHNSGYSREQLIGRNPRILQSGKTPRETYVDLWTTLIHGRTWKGEFINRRRNGSEYIAFAVISPLRQPDGRITHYVAVMENITEKKRMGEELDRHRRQLEELAVSRIAGLTAVSDVTEAANPPQEFLSGQPEQ</sequence>
<evidence type="ECO:0000313" key="3">
    <source>
        <dbReference type="EMBL" id="MBK7423907.1"/>
    </source>
</evidence>
<feature type="domain" description="PAC" evidence="2">
    <location>
        <begin position="384"/>
        <end position="438"/>
    </location>
</feature>
<feature type="domain" description="PAS" evidence="1">
    <location>
        <begin position="313"/>
        <end position="359"/>
    </location>
</feature>
<evidence type="ECO:0000259" key="1">
    <source>
        <dbReference type="PROSITE" id="PS50112"/>
    </source>
</evidence>
<evidence type="ECO:0000313" key="4">
    <source>
        <dbReference type="Proteomes" id="UP000886602"/>
    </source>
</evidence>
<reference evidence="3" key="1">
    <citation type="submission" date="2020-10" db="EMBL/GenBank/DDBJ databases">
        <title>Connecting structure to function with the recovery of over 1000 high-quality activated sludge metagenome-assembled genomes encoding full-length rRNA genes using long-read sequencing.</title>
        <authorList>
            <person name="Singleton C.M."/>
            <person name="Petriglieri F."/>
            <person name="Kristensen J.M."/>
            <person name="Kirkegaard R.H."/>
            <person name="Michaelsen T.Y."/>
            <person name="Andersen M.H."/>
            <person name="Karst S.M."/>
            <person name="Dueholm M.S."/>
            <person name="Nielsen P.H."/>
            <person name="Albertsen M."/>
        </authorList>
    </citation>
    <scope>NUCLEOTIDE SEQUENCE</scope>
    <source>
        <strain evidence="3">EsbW_18-Q3-R4-48_MAXAC.044</strain>
    </source>
</reference>
<dbReference type="PANTHER" id="PTHR44757">
    <property type="entry name" value="DIGUANYLATE CYCLASE DGCP"/>
    <property type="match status" value="1"/>
</dbReference>
<accession>A0A9D7F8D0</accession>
<organism evidence="3 4">
    <name type="scientific">Candidatus Propionivibrio dominans</name>
    <dbReference type="NCBI Taxonomy" id="2954373"/>
    <lineage>
        <taxon>Bacteria</taxon>
        <taxon>Pseudomonadati</taxon>
        <taxon>Pseudomonadota</taxon>
        <taxon>Betaproteobacteria</taxon>
        <taxon>Rhodocyclales</taxon>
        <taxon>Rhodocyclaceae</taxon>
        <taxon>Propionivibrio</taxon>
    </lineage>
</organism>
<dbReference type="EMBL" id="JADJNC010000020">
    <property type="protein sequence ID" value="MBK7423907.1"/>
    <property type="molecule type" value="Genomic_DNA"/>
</dbReference>
<dbReference type="InterPro" id="IPR035965">
    <property type="entry name" value="PAS-like_dom_sf"/>
</dbReference>
<dbReference type="Gene3D" id="3.30.450.20">
    <property type="entry name" value="PAS domain"/>
    <property type="match status" value="3"/>
</dbReference>
<dbReference type="PROSITE" id="PS50112">
    <property type="entry name" value="PAS"/>
    <property type="match status" value="2"/>
</dbReference>
<dbReference type="Proteomes" id="UP000886602">
    <property type="component" value="Unassembled WGS sequence"/>
</dbReference>
<dbReference type="Pfam" id="PF13426">
    <property type="entry name" value="PAS_9"/>
    <property type="match status" value="2"/>
</dbReference>
<dbReference type="InterPro" id="IPR001610">
    <property type="entry name" value="PAC"/>
</dbReference>
<gene>
    <name evidence="3" type="ORF">IPJ48_12830</name>
</gene>
<dbReference type="Pfam" id="PF08448">
    <property type="entry name" value="PAS_4"/>
    <property type="match status" value="1"/>
</dbReference>
<dbReference type="PROSITE" id="PS50113">
    <property type="entry name" value="PAC"/>
    <property type="match status" value="2"/>
</dbReference>
<dbReference type="PANTHER" id="PTHR44757:SF2">
    <property type="entry name" value="BIOFILM ARCHITECTURE MAINTENANCE PROTEIN MBAA"/>
    <property type="match status" value="1"/>
</dbReference>
<dbReference type="AlphaFoldDB" id="A0A9D7F8D0"/>
<dbReference type="CDD" id="cd00130">
    <property type="entry name" value="PAS"/>
    <property type="match status" value="3"/>
</dbReference>
<feature type="domain" description="PAC" evidence="2">
    <location>
        <begin position="131"/>
        <end position="183"/>
    </location>
</feature>
<dbReference type="SMART" id="SM00086">
    <property type="entry name" value="PAC"/>
    <property type="match status" value="2"/>
</dbReference>
<dbReference type="InterPro" id="IPR052155">
    <property type="entry name" value="Biofilm_reg_signaling"/>
</dbReference>
<dbReference type="InterPro" id="IPR013656">
    <property type="entry name" value="PAS_4"/>
</dbReference>
<dbReference type="NCBIfam" id="TIGR00229">
    <property type="entry name" value="sensory_box"/>
    <property type="match status" value="2"/>
</dbReference>
<dbReference type="InterPro" id="IPR000014">
    <property type="entry name" value="PAS"/>
</dbReference>